<name>A0A553NZR1_TIGCA</name>
<protein>
    <recommendedName>
        <fullName evidence="1">Proteasome assembly chaperone 2</fullName>
    </recommendedName>
</protein>
<dbReference type="PANTHER" id="PTHR12970">
    <property type="entry name" value="PROTEASOME ASSEMBLY CHAPERONE 2"/>
    <property type="match status" value="1"/>
</dbReference>
<dbReference type="GO" id="GO:0043248">
    <property type="term" value="P:proteasome assembly"/>
    <property type="evidence" value="ECO:0007669"/>
    <property type="project" value="TreeGrafter"/>
</dbReference>
<dbReference type="Pfam" id="PF09754">
    <property type="entry name" value="PAC2"/>
    <property type="match status" value="1"/>
</dbReference>
<evidence type="ECO:0000256" key="3">
    <source>
        <dbReference type="ARBA" id="ARBA00025745"/>
    </source>
</evidence>
<accession>A0A553NZR1</accession>
<dbReference type="GO" id="GO:0005634">
    <property type="term" value="C:nucleus"/>
    <property type="evidence" value="ECO:0007669"/>
    <property type="project" value="TreeGrafter"/>
</dbReference>
<proteinExistence type="inferred from homology"/>
<dbReference type="InterPro" id="IPR038389">
    <property type="entry name" value="PSMG2_sf"/>
</dbReference>
<feature type="non-terminal residue" evidence="4">
    <location>
        <position position="1"/>
    </location>
</feature>
<keyword evidence="2" id="KW-0143">Chaperone</keyword>
<evidence type="ECO:0000256" key="1">
    <source>
        <dbReference type="ARBA" id="ARBA00019186"/>
    </source>
</evidence>
<dbReference type="EMBL" id="VCGU01000009">
    <property type="protein sequence ID" value="TRY70930.1"/>
    <property type="molecule type" value="Genomic_DNA"/>
</dbReference>
<dbReference type="AlphaFoldDB" id="A0A553NZR1"/>
<dbReference type="InterPro" id="IPR019151">
    <property type="entry name" value="Proteasome_assmbl_chaperone_2"/>
</dbReference>
<gene>
    <name evidence="4" type="ORF">TCAL_11383</name>
</gene>
<evidence type="ECO:0000256" key="2">
    <source>
        <dbReference type="ARBA" id="ARBA00023186"/>
    </source>
</evidence>
<evidence type="ECO:0000313" key="5">
    <source>
        <dbReference type="Proteomes" id="UP000318571"/>
    </source>
</evidence>
<organism evidence="4 5">
    <name type="scientific">Tigriopus californicus</name>
    <name type="common">Marine copepod</name>
    <dbReference type="NCBI Taxonomy" id="6832"/>
    <lineage>
        <taxon>Eukaryota</taxon>
        <taxon>Metazoa</taxon>
        <taxon>Ecdysozoa</taxon>
        <taxon>Arthropoda</taxon>
        <taxon>Crustacea</taxon>
        <taxon>Multicrustacea</taxon>
        <taxon>Hexanauplia</taxon>
        <taxon>Copepoda</taxon>
        <taxon>Harpacticoida</taxon>
        <taxon>Harpacticidae</taxon>
        <taxon>Tigriopus</taxon>
    </lineage>
</organism>
<dbReference type="STRING" id="6832.A0A553NZR1"/>
<reference evidence="4 5" key="1">
    <citation type="journal article" date="2018" name="Nat. Ecol. Evol.">
        <title>Genomic signatures of mitonuclear coevolution across populations of Tigriopus californicus.</title>
        <authorList>
            <person name="Barreto F.S."/>
            <person name="Watson E.T."/>
            <person name="Lima T.G."/>
            <person name="Willett C.S."/>
            <person name="Edmands S."/>
            <person name="Li W."/>
            <person name="Burton R.S."/>
        </authorList>
    </citation>
    <scope>NUCLEOTIDE SEQUENCE [LARGE SCALE GENOMIC DNA]</scope>
    <source>
        <strain evidence="4 5">San Diego</strain>
    </source>
</reference>
<evidence type="ECO:0000313" key="4">
    <source>
        <dbReference type="EMBL" id="TRY70930.1"/>
    </source>
</evidence>
<sequence>PTVSIGNVGQLAIDLLLASSTGTEKYGDLAHPALIPLVGSVHVNEKSKVAFVQLRSDIAKGREREFVDDFMDWFKRSEFGDLVILSSLDAVERGESQLSGSQFRYLTTNPKGSLAKEFGLKEDWLTLEKRPGEQEPRLYGSGLAKQLLQNLLSPFLQGKKKENVCKKTLHCRSQDDAVEAVFLFVFCTEGDNLNIATYLTDIFNQWKGSVSNKKLP</sequence>
<dbReference type="PANTHER" id="PTHR12970:SF1">
    <property type="entry name" value="PROTEASOME ASSEMBLY CHAPERONE 2"/>
    <property type="match status" value="1"/>
</dbReference>
<comment type="similarity">
    <text evidence="3">Belongs to the PSMG2 family.</text>
</comment>
<keyword evidence="5" id="KW-1185">Reference proteome</keyword>
<dbReference type="InterPro" id="IPR016562">
    <property type="entry name" value="Proteasome_assmbl_chp_2_euk"/>
</dbReference>
<dbReference type="GO" id="GO:0005829">
    <property type="term" value="C:cytosol"/>
    <property type="evidence" value="ECO:0007669"/>
    <property type="project" value="TreeGrafter"/>
</dbReference>
<dbReference type="Gene3D" id="3.40.50.10900">
    <property type="entry name" value="PAC-like subunit"/>
    <property type="match status" value="1"/>
</dbReference>
<dbReference type="Proteomes" id="UP000318571">
    <property type="component" value="Chromosome 9"/>
</dbReference>
<comment type="caution">
    <text evidence="4">The sequence shown here is derived from an EMBL/GenBank/DDBJ whole genome shotgun (WGS) entry which is preliminary data.</text>
</comment>